<reference evidence="2 3" key="1">
    <citation type="journal article" date="2018" name="Nat. Ecol. Evol.">
        <title>Pezizomycetes genomes reveal the molecular basis of ectomycorrhizal truffle lifestyle.</title>
        <authorList>
            <person name="Murat C."/>
            <person name="Payen T."/>
            <person name="Noel B."/>
            <person name="Kuo A."/>
            <person name="Morin E."/>
            <person name="Chen J."/>
            <person name="Kohler A."/>
            <person name="Krizsan K."/>
            <person name="Balestrini R."/>
            <person name="Da Silva C."/>
            <person name="Montanini B."/>
            <person name="Hainaut M."/>
            <person name="Levati E."/>
            <person name="Barry K.W."/>
            <person name="Belfiori B."/>
            <person name="Cichocki N."/>
            <person name="Clum A."/>
            <person name="Dockter R.B."/>
            <person name="Fauchery L."/>
            <person name="Guy J."/>
            <person name="Iotti M."/>
            <person name="Le Tacon F."/>
            <person name="Lindquist E.A."/>
            <person name="Lipzen A."/>
            <person name="Malagnac F."/>
            <person name="Mello A."/>
            <person name="Molinier V."/>
            <person name="Miyauchi S."/>
            <person name="Poulain J."/>
            <person name="Riccioni C."/>
            <person name="Rubini A."/>
            <person name="Sitrit Y."/>
            <person name="Splivallo R."/>
            <person name="Traeger S."/>
            <person name="Wang M."/>
            <person name="Zifcakova L."/>
            <person name="Wipf D."/>
            <person name="Zambonelli A."/>
            <person name="Paolocci F."/>
            <person name="Nowrousian M."/>
            <person name="Ottonello S."/>
            <person name="Baldrian P."/>
            <person name="Spatafora J.W."/>
            <person name="Henrissat B."/>
            <person name="Nagy L.G."/>
            <person name="Aury J.M."/>
            <person name="Wincker P."/>
            <person name="Grigoriev I.V."/>
            <person name="Bonfante P."/>
            <person name="Martin F.M."/>
        </authorList>
    </citation>
    <scope>NUCLEOTIDE SEQUENCE [LARGE SCALE GENOMIC DNA]</scope>
    <source>
        <strain evidence="2 3">CCBAS932</strain>
    </source>
</reference>
<dbReference type="EMBL" id="ML119165">
    <property type="protein sequence ID" value="RPB08271.1"/>
    <property type="molecule type" value="Genomic_DNA"/>
</dbReference>
<feature type="region of interest" description="Disordered" evidence="1">
    <location>
        <begin position="15"/>
        <end position="63"/>
    </location>
</feature>
<feature type="region of interest" description="Disordered" evidence="1">
    <location>
        <begin position="85"/>
        <end position="108"/>
    </location>
</feature>
<gene>
    <name evidence="2" type="ORF">P167DRAFT_539350</name>
</gene>
<accession>A0A3N4KIW3</accession>
<dbReference type="AlphaFoldDB" id="A0A3N4KIW3"/>
<feature type="compositionally biased region" description="Polar residues" evidence="1">
    <location>
        <begin position="85"/>
        <end position="94"/>
    </location>
</feature>
<dbReference type="OrthoDB" id="2446291at2759"/>
<sequence length="191" mass="21323">MFCTRPQQYMFVNGGNANTGSFLQASQSPVQTTLKRRRRSGSNAEEPSHTESQPQIPIADARSTIKRPRRDLQPAFQLSFVTPQYSQNSCGTYQPSPPTGDSESDSSTDRFAAHFDEDVVMDGQHEQQKQQNAMPSVVTSPPTEVMGRLEVSGDVDMDQTVVKKKATGFRMGFRGDCEKCRLRVPGHYSHY</sequence>
<feature type="compositionally biased region" description="Polar residues" evidence="1">
    <location>
        <begin position="41"/>
        <end position="55"/>
    </location>
</feature>
<keyword evidence="3" id="KW-1185">Reference proteome</keyword>
<evidence type="ECO:0000313" key="3">
    <source>
        <dbReference type="Proteomes" id="UP000277580"/>
    </source>
</evidence>
<name>A0A3N4KIW3_9PEZI</name>
<dbReference type="STRING" id="1392247.A0A3N4KIW3"/>
<evidence type="ECO:0000256" key="1">
    <source>
        <dbReference type="SAM" id="MobiDB-lite"/>
    </source>
</evidence>
<protein>
    <submittedName>
        <fullName evidence="2">Uncharacterized protein</fullName>
    </submittedName>
</protein>
<proteinExistence type="predicted"/>
<organism evidence="2 3">
    <name type="scientific">Morchella conica CCBAS932</name>
    <dbReference type="NCBI Taxonomy" id="1392247"/>
    <lineage>
        <taxon>Eukaryota</taxon>
        <taxon>Fungi</taxon>
        <taxon>Dikarya</taxon>
        <taxon>Ascomycota</taxon>
        <taxon>Pezizomycotina</taxon>
        <taxon>Pezizomycetes</taxon>
        <taxon>Pezizales</taxon>
        <taxon>Morchellaceae</taxon>
        <taxon>Morchella</taxon>
    </lineage>
</organism>
<dbReference type="InParanoid" id="A0A3N4KIW3"/>
<dbReference type="Proteomes" id="UP000277580">
    <property type="component" value="Unassembled WGS sequence"/>
</dbReference>
<evidence type="ECO:0000313" key="2">
    <source>
        <dbReference type="EMBL" id="RPB08271.1"/>
    </source>
</evidence>
<feature type="compositionally biased region" description="Polar residues" evidence="1">
    <location>
        <begin position="15"/>
        <end position="33"/>
    </location>
</feature>